<feature type="region of interest" description="Disordered" evidence="8">
    <location>
        <begin position="1"/>
        <end position="49"/>
    </location>
</feature>
<keyword evidence="6 9" id="KW-1133">Transmembrane helix</keyword>
<feature type="transmembrane region" description="Helical" evidence="9">
    <location>
        <begin position="528"/>
        <end position="552"/>
    </location>
</feature>
<dbReference type="InParanoid" id="A0A2T3ARJ8"/>
<dbReference type="InterPro" id="IPR013525">
    <property type="entry name" value="ABC2_TM"/>
</dbReference>
<feature type="transmembrane region" description="Helical" evidence="9">
    <location>
        <begin position="1082"/>
        <end position="1102"/>
    </location>
</feature>
<feature type="domain" description="ABC transporter" evidence="10">
    <location>
        <begin position="712"/>
        <end position="961"/>
    </location>
</feature>
<keyword evidence="7 9" id="KW-0472">Membrane</keyword>
<accession>A0A2T3ARJ8</accession>
<dbReference type="Pfam" id="PF19055">
    <property type="entry name" value="ABC2_membrane_7"/>
    <property type="match status" value="2"/>
</dbReference>
<dbReference type="Proteomes" id="UP000241818">
    <property type="component" value="Unassembled WGS sequence"/>
</dbReference>
<dbReference type="InterPro" id="IPR003439">
    <property type="entry name" value="ABC_transporter-like_ATP-bd"/>
</dbReference>
<dbReference type="STRING" id="857342.A0A2T3ARJ8"/>
<keyword evidence="2" id="KW-0813">Transport</keyword>
<dbReference type="GO" id="GO:0005524">
    <property type="term" value="F:ATP binding"/>
    <property type="evidence" value="ECO:0007669"/>
    <property type="project" value="UniProtKB-KW"/>
</dbReference>
<dbReference type="RefSeq" id="XP_024717297.1">
    <property type="nucleotide sequence ID" value="XM_024869430.1"/>
</dbReference>
<keyword evidence="3 9" id="KW-0812">Transmembrane</keyword>
<evidence type="ECO:0000259" key="10">
    <source>
        <dbReference type="PROSITE" id="PS50893"/>
    </source>
</evidence>
<dbReference type="GO" id="GO:0016020">
    <property type="term" value="C:membrane"/>
    <property type="evidence" value="ECO:0007669"/>
    <property type="project" value="UniProtKB-SubCell"/>
</dbReference>
<dbReference type="InterPro" id="IPR017871">
    <property type="entry name" value="ABC_transporter-like_CS"/>
</dbReference>
<dbReference type="FunCoup" id="A0A2T3ARJ8">
    <property type="interactions" value="46"/>
</dbReference>
<feature type="transmembrane region" description="Helical" evidence="9">
    <location>
        <begin position="1275"/>
        <end position="1295"/>
    </location>
</feature>
<dbReference type="Pfam" id="PF01061">
    <property type="entry name" value="ABC2_membrane"/>
    <property type="match status" value="2"/>
</dbReference>
<dbReference type="GeneID" id="36577511"/>
<dbReference type="Pfam" id="PF00005">
    <property type="entry name" value="ABC_tran"/>
    <property type="match status" value="2"/>
</dbReference>
<evidence type="ECO:0000313" key="12">
    <source>
        <dbReference type="Proteomes" id="UP000241818"/>
    </source>
</evidence>
<organism evidence="11 12">
    <name type="scientific">Amorphotheca resinae ATCC 22711</name>
    <dbReference type="NCBI Taxonomy" id="857342"/>
    <lineage>
        <taxon>Eukaryota</taxon>
        <taxon>Fungi</taxon>
        <taxon>Dikarya</taxon>
        <taxon>Ascomycota</taxon>
        <taxon>Pezizomycotina</taxon>
        <taxon>Leotiomycetes</taxon>
        <taxon>Helotiales</taxon>
        <taxon>Amorphothecaceae</taxon>
        <taxon>Amorphotheca</taxon>
    </lineage>
</organism>
<feature type="transmembrane region" description="Helical" evidence="9">
    <location>
        <begin position="1157"/>
        <end position="1177"/>
    </location>
</feature>
<feature type="transmembrane region" description="Helical" evidence="9">
    <location>
        <begin position="413"/>
        <end position="436"/>
    </location>
</feature>
<dbReference type="GO" id="GO:0016887">
    <property type="term" value="F:ATP hydrolysis activity"/>
    <property type="evidence" value="ECO:0007669"/>
    <property type="project" value="InterPro"/>
</dbReference>
<evidence type="ECO:0000256" key="9">
    <source>
        <dbReference type="SAM" id="Phobius"/>
    </source>
</evidence>
<evidence type="ECO:0000256" key="7">
    <source>
        <dbReference type="ARBA" id="ARBA00023136"/>
    </source>
</evidence>
<keyword evidence="4" id="KW-0547">Nucleotide-binding</keyword>
<feature type="compositionally biased region" description="Polar residues" evidence="8">
    <location>
        <begin position="21"/>
        <end position="30"/>
    </location>
</feature>
<dbReference type="SMART" id="SM00382">
    <property type="entry name" value="AAA"/>
    <property type="match status" value="2"/>
</dbReference>
<dbReference type="SUPFAM" id="SSF52540">
    <property type="entry name" value="P-loop containing nucleoside triphosphate hydrolases"/>
    <property type="match status" value="2"/>
</dbReference>
<sequence>MEKDIEAGLQEKEKVNGGVWISQSAETTTPKEIGHHNNPDPLSPSQSNRISLSEVDPVDVQVRNLSVSVDVSPPVLSFDSLLQRKRNRNGDLKSEPKQILHSVSASMPAGTLTAIIGGSGSGKTTMLNTMAERVTSGRMSFGGHTMFNGMEGVNNIRSTYVMQQDILLPTLTVRETLRYSADLRLPPPTTKEERWRVVEEVILELGLKECADTRIGNHQHRGCSGGEKRRTSIGVQLLSNPSVLFLDEPTTGLDATSAFQLIRTLKGLARQGRTIVTTIHQPRSEIWGMFDRLVILTRGSPVYSGKASDCIPWFSRIGMELPPFVNPAEFLIDIAAIDNRSPELEMASSERVERLKSAWMEESYKLYNEKDLPAHQQTTIVQRVSASHLHSPFIRQTMVLTSRTFVTTYRDPLGMAGSLVEAIGMGVMSGWVFFNLGMDQSGIRSREGALYNAAALQGYLILMFETYRLSTDIELFDREHNENVVDVLPFLLSRRIARLFTEDLPVPLIFSLIFYWMAGFRADASTFFTFFSVVLLCQYIAVTYATTCIAAARSFASASLIANLGYTVQSMACGFFIQTSTIPVYMRWLKWTAYVYYAFGALCANEFVGQFYDCPLEGGESNPACAQYTGSYIMASLGFPHDWVVRPIIILVSFVVMFYSLAGIGLKYKKVEMDIARARAQDTDLSAGKEKMAAGPAGEVRTVDIGLNKFALDLDKRTFYGQKLPTKTILHPVTATFQAGVLNVIMGPSGSGKTSLLNAMALRLRNSPGTRYKSFGDMTFNGSVPSNSVIRSVCSYVCQDDDALLPSLTVRETLQFAAKLRLPPFMTSAQKKQRAEEVLLKLGLKDCADNLIGSDLIKGISGGEKRRVSIAVQILTDPRVLLLDEPTSGLDAFTASSIMEVLQGLAHEGRTLILTIHQSRSDLFQQFGTVLLLARGGSPVYSGKAAGMLPHFHTLGFPCPTTTNPADFALDLITVDLQQSSREEETRSKVKKLITSWSDGDFIAAIHPTTISTPAELGALVRKSSSFFSAYPILVHRASINFRRQPPLLMARIMQVIGLSIILTLFFAPLKNNYYSVQTRMGYIQEFCAFYFVGMLQNVAVYPNEKDVFYRENDDGTYGVEAFFAQYLTLEVPFEILTSLIFAVLNDIGVGLPRTAQMFFVCFFNCFCIVSCGESLGIMFNTLFAHTGFAVNLTSVFLSVAQFMSGILSIDMPGFLQGVNYLSPIRYAVRNLVPYSLRGITFTCNSSQRLPNGECPITTGQQVLELYDLDTNPGINIMALGICTLVYRLLAYLLLKAMRTHWPDLPWKGRNRRAPALENDEIRDS</sequence>
<evidence type="ECO:0000256" key="4">
    <source>
        <dbReference type="ARBA" id="ARBA00022741"/>
    </source>
</evidence>
<evidence type="ECO:0000256" key="1">
    <source>
        <dbReference type="ARBA" id="ARBA00004141"/>
    </source>
</evidence>
<feature type="domain" description="ABC transporter" evidence="10">
    <location>
        <begin position="76"/>
        <end position="323"/>
    </location>
</feature>
<evidence type="ECO:0000313" key="11">
    <source>
        <dbReference type="EMBL" id="PSS08999.1"/>
    </source>
</evidence>
<dbReference type="InterPro" id="IPR050352">
    <property type="entry name" value="ABCG_transporters"/>
</dbReference>
<comment type="subcellular location">
    <subcellularLocation>
        <location evidence="1">Membrane</location>
        <topology evidence="1">Multi-pass membrane protein</topology>
    </subcellularLocation>
</comment>
<dbReference type="PROSITE" id="PS00211">
    <property type="entry name" value="ABC_TRANSPORTER_1"/>
    <property type="match status" value="1"/>
</dbReference>
<dbReference type="FunFam" id="3.40.50.300:FF:001433">
    <property type="entry name" value="ABC transporter, putative"/>
    <property type="match status" value="1"/>
</dbReference>
<dbReference type="GO" id="GO:0140359">
    <property type="term" value="F:ABC-type transporter activity"/>
    <property type="evidence" value="ECO:0007669"/>
    <property type="project" value="InterPro"/>
</dbReference>
<feature type="compositionally biased region" description="Basic and acidic residues" evidence="8">
    <location>
        <begin position="1"/>
        <end position="15"/>
    </location>
</feature>
<name>A0A2T3ARJ8_AMORE</name>
<evidence type="ECO:0000256" key="5">
    <source>
        <dbReference type="ARBA" id="ARBA00022840"/>
    </source>
</evidence>
<reference evidence="11 12" key="1">
    <citation type="journal article" date="2018" name="New Phytol.">
        <title>Comparative genomics and transcriptomics depict ericoid mycorrhizal fungi as versatile saprotrophs and plant mutualists.</title>
        <authorList>
            <person name="Martino E."/>
            <person name="Morin E."/>
            <person name="Grelet G.A."/>
            <person name="Kuo A."/>
            <person name="Kohler A."/>
            <person name="Daghino S."/>
            <person name="Barry K.W."/>
            <person name="Cichocki N."/>
            <person name="Clum A."/>
            <person name="Dockter R.B."/>
            <person name="Hainaut M."/>
            <person name="Kuo R.C."/>
            <person name="LaButti K."/>
            <person name="Lindahl B.D."/>
            <person name="Lindquist E.A."/>
            <person name="Lipzen A."/>
            <person name="Khouja H.R."/>
            <person name="Magnuson J."/>
            <person name="Murat C."/>
            <person name="Ohm R.A."/>
            <person name="Singer S.W."/>
            <person name="Spatafora J.W."/>
            <person name="Wang M."/>
            <person name="Veneault-Fourrey C."/>
            <person name="Henrissat B."/>
            <person name="Grigoriev I.V."/>
            <person name="Martin F.M."/>
            <person name="Perotto S."/>
        </authorList>
    </citation>
    <scope>NUCLEOTIDE SEQUENCE [LARGE SCALE GENOMIC DNA]</scope>
    <source>
        <strain evidence="11 12">ATCC 22711</strain>
    </source>
</reference>
<feature type="transmembrane region" description="Helical" evidence="9">
    <location>
        <begin position="1189"/>
        <end position="1210"/>
    </location>
</feature>
<dbReference type="EMBL" id="KZ679017">
    <property type="protein sequence ID" value="PSS08999.1"/>
    <property type="molecule type" value="Genomic_DNA"/>
</dbReference>
<evidence type="ECO:0000256" key="8">
    <source>
        <dbReference type="SAM" id="MobiDB-lite"/>
    </source>
</evidence>
<evidence type="ECO:0000256" key="2">
    <source>
        <dbReference type="ARBA" id="ARBA00022448"/>
    </source>
</evidence>
<proteinExistence type="predicted"/>
<dbReference type="InterPro" id="IPR043926">
    <property type="entry name" value="ABCG_dom"/>
</dbReference>
<feature type="transmembrane region" description="Helical" evidence="9">
    <location>
        <begin position="504"/>
        <end position="522"/>
    </location>
</feature>
<keyword evidence="12" id="KW-1185">Reference proteome</keyword>
<dbReference type="Gene3D" id="3.40.50.300">
    <property type="entry name" value="P-loop containing nucleotide triphosphate hydrolases"/>
    <property type="match status" value="2"/>
</dbReference>
<dbReference type="OrthoDB" id="66620at2759"/>
<dbReference type="PANTHER" id="PTHR48041:SF119">
    <property type="entry name" value="ROA1P"/>
    <property type="match status" value="1"/>
</dbReference>
<evidence type="ECO:0000256" key="3">
    <source>
        <dbReference type="ARBA" id="ARBA00022692"/>
    </source>
</evidence>
<keyword evidence="5" id="KW-0067">ATP-binding</keyword>
<feature type="transmembrane region" description="Helical" evidence="9">
    <location>
        <begin position="1123"/>
        <end position="1145"/>
    </location>
</feature>
<feature type="transmembrane region" description="Helical" evidence="9">
    <location>
        <begin position="1049"/>
        <end position="1070"/>
    </location>
</feature>
<gene>
    <name evidence="11" type="ORF">M430DRAFT_69459</name>
</gene>
<feature type="transmembrane region" description="Helical" evidence="9">
    <location>
        <begin position="644"/>
        <end position="666"/>
    </location>
</feature>
<dbReference type="PANTHER" id="PTHR48041">
    <property type="entry name" value="ABC TRANSPORTER G FAMILY MEMBER 28"/>
    <property type="match status" value="1"/>
</dbReference>
<evidence type="ECO:0000256" key="6">
    <source>
        <dbReference type="ARBA" id="ARBA00022989"/>
    </source>
</evidence>
<dbReference type="InterPro" id="IPR027417">
    <property type="entry name" value="P-loop_NTPase"/>
</dbReference>
<dbReference type="InterPro" id="IPR003593">
    <property type="entry name" value="AAA+_ATPase"/>
</dbReference>
<protein>
    <recommendedName>
        <fullName evidence="10">ABC transporter domain-containing protein</fullName>
    </recommendedName>
</protein>
<dbReference type="PROSITE" id="PS50893">
    <property type="entry name" value="ABC_TRANSPORTER_2"/>
    <property type="match status" value="2"/>
</dbReference>
<feature type="transmembrane region" description="Helical" evidence="9">
    <location>
        <begin position="564"/>
        <end position="586"/>
    </location>
</feature>